<keyword evidence="4 8" id="KW-0479">Metal-binding</keyword>
<keyword evidence="5 8" id="KW-0378">Hydrolase</keyword>
<dbReference type="CDD" id="cd09601">
    <property type="entry name" value="M1_APN-Q_like"/>
    <property type="match status" value="1"/>
</dbReference>
<dbReference type="InterPro" id="IPR027268">
    <property type="entry name" value="Peptidase_M4/M1_CTD_sf"/>
</dbReference>
<evidence type="ECO:0000256" key="3">
    <source>
        <dbReference type="ARBA" id="ARBA00022670"/>
    </source>
</evidence>
<name>A0ABN7UNF0_GIGMA</name>
<dbReference type="PANTHER" id="PTHR11533:SF174">
    <property type="entry name" value="PUROMYCIN-SENSITIVE AMINOPEPTIDASE-RELATED"/>
    <property type="match status" value="1"/>
</dbReference>
<dbReference type="EMBL" id="CAJVQB010004561">
    <property type="protein sequence ID" value="CAG8639433.1"/>
    <property type="molecule type" value="Genomic_DNA"/>
</dbReference>
<dbReference type="Proteomes" id="UP000789901">
    <property type="component" value="Unassembled WGS sequence"/>
</dbReference>
<comment type="caution">
    <text evidence="12">The sequence shown here is derived from an EMBL/GenBank/DDBJ whole genome shotgun (WGS) entry which is preliminary data.</text>
</comment>
<evidence type="ECO:0000256" key="5">
    <source>
        <dbReference type="ARBA" id="ARBA00022801"/>
    </source>
</evidence>
<evidence type="ECO:0000313" key="12">
    <source>
        <dbReference type="EMBL" id="CAG8639433.1"/>
    </source>
</evidence>
<dbReference type="SUPFAM" id="SSF63737">
    <property type="entry name" value="Leukotriene A4 hydrolase N-terminal domain"/>
    <property type="match status" value="1"/>
</dbReference>
<organism evidence="12 13">
    <name type="scientific">Gigaspora margarita</name>
    <dbReference type="NCBI Taxonomy" id="4874"/>
    <lineage>
        <taxon>Eukaryota</taxon>
        <taxon>Fungi</taxon>
        <taxon>Fungi incertae sedis</taxon>
        <taxon>Mucoromycota</taxon>
        <taxon>Glomeromycotina</taxon>
        <taxon>Glomeromycetes</taxon>
        <taxon>Diversisporales</taxon>
        <taxon>Gigasporaceae</taxon>
        <taxon>Gigaspora</taxon>
    </lineage>
</organism>
<dbReference type="InterPro" id="IPR045357">
    <property type="entry name" value="Aminopeptidase_N-like_N"/>
</dbReference>
<keyword evidence="8" id="KW-0472">Membrane</keyword>
<evidence type="ECO:0000256" key="4">
    <source>
        <dbReference type="ARBA" id="ARBA00022723"/>
    </source>
</evidence>
<feature type="domain" description="ERAP1-like C-terminal" evidence="10">
    <location>
        <begin position="594"/>
        <end position="905"/>
    </location>
</feature>
<comment type="cofactor">
    <cofactor evidence="8">
        <name>Zn(2+)</name>
        <dbReference type="ChEBI" id="CHEBI:29105"/>
    </cofactor>
    <text evidence="8">Binds 1 zinc ion per subunit.</text>
</comment>
<feature type="domain" description="Aminopeptidase N-like N-terminal" evidence="11">
    <location>
        <begin position="80"/>
        <end position="267"/>
    </location>
</feature>
<dbReference type="InterPro" id="IPR050344">
    <property type="entry name" value="Peptidase_M1_aminopeptidases"/>
</dbReference>
<evidence type="ECO:0000256" key="1">
    <source>
        <dbReference type="ARBA" id="ARBA00010136"/>
    </source>
</evidence>
<protein>
    <recommendedName>
        <fullName evidence="8">Aminopeptidase</fullName>
        <ecNumber evidence="8">3.4.11.-</ecNumber>
    </recommendedName>
</protein>
<dbReference type="InterPro" id="IPR014782">
    <property type="entry name" value="Peptidase_M1_dom"/>
</dbReference>
<keyword evidence="2 8" id="KW-0031">Aminopeptidase</keyword>
<keyword evidence="8" id="KW-1133">Transmembrane helix</keyword>
<gene>
    <name evidence="12" type="ORF">GMARGA_LOCUS8766</name>
</gene>
<evidence type="ECO:0000313" key="13">
    <source>
        <dbReference type="Proteomes" id="UP000789901"/>
    </source>
</evidence>
<dbReference type="InterPro" id="IPR034016">
    <property type="entry name" value="M1_APN-typ"/>
</dbReference>
<dbReference type="Pfam" id="PF17900">
    <property type="entry name" value="Peptidase_M1_N"/>
    <property type="match status" value="1"/>
</dbReference>
<reference evidence="12 13" key="1">
    <citation type="submission" date="2021-06" db="EMBL/GenBank/DDBJ databases">
        <authorList>
            <person name="Kallberg Y."/>
            <person name="Tangrot J."/>
            <person name="Rosling A."/>
        </authorList>
    </citation>
    <scope>NUCLEOTIDE SEQUENCE [LARGE SCALE GENOMIC DNA]</scope>
    <source>
        <strain evidence="12 13">120-4 pot B 10/14</strain>
    </source>
</reference>
<dbReference type="Gene3D" id="2.60.40.1910">
    <property type="match status" value="1"/>
</dbReference>
<dbReference type="PRINTS" id="PR00756">
    <property type="entry name" value="ALADIPTASE"/>
</dbReference>
<dbReference type="InterPro" id="IPR042097">
    <property type="entry name" value="Aminopeptidase_N-like_N_sf"/>
</dbReference>
<dbReference type="Pfam" id="PF01433">
    <property type="entry name" value="Peptidase_M1"/>
    <property type="match status" value="1"/>
</dbReference>
<feature type="transmembrane region" description="Helical" evidence="8">
    <location>
        <begin position="43"/>
        <end position="63"/>
    </location>
</feature>
<evidence type="ECO:0000256" key="7">
    <source>
        <dbReference type="ARBA" id="ARBA00023049"/>
    </source>
</evidence>
<proteinExistence type="inferred from homology"/>
<dbReference type="InterPro" id="IPR024571">
    <property type="entry name" value="ERAP1-like_C_dom"/>
</dbReference>
<accession>A0ABN7UNF0</accession>
<dbReference type="PANTHER" id="PTHR11533">
    <property type="entry name" value="PROTEASE M1 ZINC METALLOPROTEASE"/>
    <property type="match status" value="1"/>
</dbReference>
<keyword evidence="8" id="KW-0812">Transmembrane</keyword>
<dbReference type="Gene3D" id="1.10.390.10">
    <property type="entry name" value="Neutral Protease Domain 2"/>
    <property type="match status" value="1"/>
</dbReference>
<dbReference type="Gene3D" id="2.60.40.1730">
    <property type="entry name" value="tricorn interacting facor f3 domain"/>
    <property type="match status" value="1"/>
</dbReference>
<feature type="non-terminal residue" evidence="12">
    <location>
        <position position="1"/>
    </location>
</feature>
<sequence length="929" mass="105282">FSPLFIGQFNQHNPLRSGYTFDEVSFAVFSHTIQKENRFRTRFIFYSIVVVVIAYFLSQYPFFKMADTGKRQVLPTNVRPTHYDLTFTPDLKSFTFEGTETVSLDVKQNTKTITLNVNEIQVKSAKLSNLSLKTNQSQSAIDISYDNQKQTVSLTFPEELPTGSKAALHLEFTGILNDQMCGFYRSSYEDKSGNTKYLATTQFEATDARRAFPSWDEPAIKATFDITLIVPSELTALSNMNVISENPHEGGKKCVKFATTPIMSTYLIAFIVGDLAYVETSTTGLHNGGKPILIRVYATKGNEQLGQLALNVAADVLEYFAEVFGIPYPLPKCDMVAIPDFEAGAMENWGLITYRTTAILFDPKASDAKFKQRIAYTVSHELAHQWFGNLVTMEWWDHLWLNEGFATWVGYLAVDKIFPDWDIWTQFVMEGFQRGLQLDALKSSHPIEVPIFDAISYYKGASVIRMLSNFIGENVFLAGIRRYLKRHEYSNASTDDLWKALTEESGIDVGQFMTGWTKVVGYPVLTVTEPSHDTINICQSRFLSTGKLSADEDTTHWWVPLGIKLGTSSNDDFGSKVLTTKEIDLKLPAGAFEFYKLNSRVTGVFRVNYTPERLAKLGHAAKKGLLDTSDRVGLVADAGALAVSGYAKTSGFLSLINEFDNEDKYIVWMEINSRITDLISVWYEQPEPIYQGLLAFQRHLVSKLVAKLGWEYPENEDYLITMLRTLVIKIAGRAKNPEFELFTKKNDDSALHPNIRGAVYEIVLSNGGGVNEFDAILKIYRETSIVDQKITALTGLGFAQQEDLIKRALEFSLSNEVKTQDIIYSLSGLQFNRKSRRALWNFVKENWEIIYNRYSKSLSLFGLTIKYSTDSFSSEADIKDIEDFFSNKDTKDFLRPLQQSLENVRVNTAWLARDKKDVEEWLRANGYLQ</sequence>
<dbReference type="Pfam" id="PF11838">
    <property type="entry name" value="ERAP1_C"/>
    <property type="match status" value="1"/>
</dbReference>
<dbReference type="EC" id="3.4.11.-" evidence="8"/>
<evidence type="ECO:0000256" key="2">
    <source>
        <dbReference type="ARBA" id="ARBA00022438"/>
    </source>
</evidence>
<evidence type="ECO:0000259" key="10">
    <source>
        <dbReference type="Pfam" id="PF11838"/>
    </source>
</evidence>
<evidence type="ECO:0000256" key="6">
    <source>
        <dbReference type="ARBA" id="ARBA00022833"/>
    </source>
</evidence>
<keyword evidence="6 8" id="KW-0862">Zinc</keyword>
<comment type="similarity">
    <text evidence="1 8">Belongs to the peptidase M1 family.</text>
</comment>
<keyword evidence="7 8" id="KW-0482">Metalloprotease</keyword>
<dbReference type="Gene3D" id="1.25.50.20">
    <property type="match status" value="1"/>
</dbReference>
<dbReference type="InterPro" id="IPR001930">
    <property type="entry name" value="Peptidase_M1"/>
</dbReference>
<keyword evidence="3 8" id="KW-0645">Protease</keyword>
<evidence type="ECO:0000259" key="11">
    <source>
        <dbReference type="Pfam" id="PF17900"/>
    </source>
</evidence>
<evidence type="ECO:0000256" key="8">
    <source>
        <dbReference type="RuleBase" id="RU364040"/>
    </source>
</evidence>
<evidence type="ECO:0000259" key="9">
    <source>
        <dbReference type="Pfam" id="PF01433"/>
    </source>
</evidence>
<feature type="domain" description="Peptidase M1 membrane alanine aminopeptidase" evidence="9">
    <location>
        <begin position="309"/>
        <end position="516"/>
    </location>
</feature>
<keyword evidence="13" id="KW-1185">Reference proteome</keyword>
<dbReference type="SUPFAM" id="SSF55486">
    <property type="entry name" value="Metalloproteases ('zincins'), catalytic domain"/>
    <property type="match status" value="1"/>
</dbReference>